<organism evidence="1">
    <name type="scientific">Arundo donax</name>
    <name type="common">Giant reed</name>
    <name type="synonym">Donax arundinaceus</name>
    <dbReference type="NCBI Taxonomy" id="35708"/>
    <lineage>
        <taxon>Eukaryota</taxon>
        <taxon>Viridiplantae</taxon>
        <taxon>Streptophyta</taxon>
        <taxon>Embryophyta</taxon>
        <taxon>Tracheophyta</taxon>
        <taxon>Spermatophyta</taxon>
        <taxon>Magnoliopsida</taxon>
        <taxon>Liliopsida</taxon>
        <taxon>Poales</taxon>
        <taxon>Poaceae</taxon>
        <taxon>PACMAD clade</taxon>
        <taxon>Arundinoideae</taxon>
        <taxon>Arundineae</taxon>
        <taxon>Arundo</taxon>
    </lineage>
</organism>
<evidence type="ECO:0000313" key="1">
    <source>
        <dbReference type="EMBL" id="JAD76115.1"/>
    </source>
</evidence>
<name>A0A0A9CRY3_ARUDO</name>
<proteinExistence type="predicted"/>
<reference evidence="1" key="1">
    <citation type="submission" date="2014-09" db="EMBL/GenBank/DDBJ databases">
        <authorList>
            <person name="Magalhaes I.L.F."/>
            <person name="Oliveira U."/>
            <person name="Santos F.R."/>
            <person name="Vidigal T.H.D.A."/>
            <person name="Brescovit A.D."/>
            <person name="Santos A.J."/>
        </authorList>
    </citation>
    <scope>NUCLEOTIDE SEQUENCE</scope>
    <source>
        <tissue evidence="1">Shoot tissue taken approximately 20 cm above the soil surface</tissue>
    </source>
</reference>
<dbReference type="EMBL" id="GBRH01221780">
    <property type="protein sequence ID" value="JAD76115.1"/>
    <property type="molecule type" value="Transcribed_RNA"/>
</dbReference>
<accession>A0A0A9CRY3</accession>
<dbReference type="AlphaFoldDB" id="A0A0A9CRY3"/>
<reference evidence="1" key="2">
    <citation type="journal article" date="2015" name="Data Brief">
        <title>Shoot transcriptome of the giant reed, Arundo donax.</title>
        <authorList>
            <person name="Barrero R.A."/>
            <person name="Guerrero F.D."/>
            <person name="Moolhuijzen P."/>
            <person name="Goolsby J.A."/>
            <person name="Tidwell J."/>
            <person name="Bellgard S.E."/>
            <person name="Bellgard M.I."/>
        </authorList>
    </citation>
    <scope>NUCLEOTIDE SEQUENCE</scope>
    <source>
        <tissue evidence="1">Shoot tissue taken approximately 20 cm above the soil surface</tissue>
    </source>
</reference>
<sequence length="49" mass="5503">MPYFPGMALSCCYEVLLSLQGFSMVLSIMGNHICSEVSSQHLNCVYVHY</sequence>
<protein>
    <submittedName>
        <fullName evidence="1">Uncharacterized protein</fullName>
    </submittedName>
</protein>